<comment type="caution">
    <text evidence="2">The sequence shown here is derived from an EMBL/GenBank/DDBJ whole genome shotgun (WGS) entry which is preliminary data.</text>
</comment>
<sequence>MDGAGLASASACKPKVPSSVSSVSSSSSSSSSAAAAIPSSVTGPGGCTFDPNANLMDGQLDATTSNWSFNSGTEYACLFAITTCANGPLKDCIVYFFDPASYGEGSYDMWFSFYSTATTDGSTYTFQFDVSTNNLLNTPLSVFTSNTDDEISVTLNTDNTLQTVKLTLHAIGQTNLLINASPVDPSTIITMNNFGLYQTGCGQESADLSGGK</sequence>
<dbReference type="EMBL" id="CAWUHD010000103">
    <property type="protein sequence ID" value="CAK7231589.1"/>
    <property type="molecule type" value="Genomic_DNA"/>
</dbReference>
<accession>A0ABP0CHN6</accession>
<reference evidence="2 3" key="1">
    <citation type="submission" date="2024-01" db="EMBL/GenBank/DDBJ databases">
        <authorList>
            <person name="Allen C."/>
            <person name="Tagirdzhanova G."/>
        </authorList>
    </citation>
    <scope>NUCLEOTIDE SEQUENCE [LARGE SCALE GENOMIC DNA]</scope>
</reference>
<dbReference type="Proteomes" id="UP001642482">
    <property type="component" value="Unassembled WGS sequence"/>
</dbReference>
<protein>
    <submittedName>
        <fullName evidence="2">Uncharacterized protein</fullName>
    </submittedName>
</protein>
<evidence type="ECO:0000313" key="3">
    <source>
        <dbReference type="Proteomes" id="UP001642482"/>
    </source>
</evidence>
<keyword evidence="3" id="KW-1185">Reference proteome</keyword>
<feature type="compositionally biased region" description="Low complexity" evidence="1">
    <location>
        <begin position="16"/>
        <end position="31"/>
    </location>
</feature>
<proteinExistence type="predicted"/>
<organism evidence="2 3">
    <name type="scientific">Sporothrix eucalyptigena</name>
    <dbReference type="NCBI Taxonomy" id="1812306"/>
    <lineage>
        <taxon>Eukaryota</taxon>
        <taxon>Fungi</taxon>
        <taxon>Dikarya</taxon>
        <taxon>Ascomycota</taxon>
        <taxon>Pezizomycotina</taxon>
        <taxon>Sordariomycetes</taxon>
        <taxon>Sordariomycetidae</taxon>
        <taxon>Ophiostomatales</taxon>
        <taxon>Ophiostomataceae</taxon>
        <taxon>Sporothrix</taxon>
    </lineage>
</organism>
<feature type="region of interest" description="Disordered" evidence="1">
    <location>
        <begin position="1"/>
        <end position="31"/>
    </location>
</feature>
<evidence type="ECO:0000313" key="2">
    <source>
        <dbReference type="EMBL" id="CAK7231589.1"/>
    </source>
</evidence>
<name>A0ABP0CHN6_9PEZI</name>
<gene>
    <name evidence="2" type="ORF">SEUCBS140593_007977</name>
</gene>
<evidence type="ECO:0000256" key="1">
    <source>
        <dbReference type="SAM" id="MobiDB-lite"/>
    </source>
</evidence>